<accession>A0A914CPA1</accession>
<protein>
    <submittedName>
        <fullName evidence="3">Uncharacterized protein</fullName>
    </submittedName>
</protein>
<sequence length="459" mass="52295">MRRFLGKSVVLTDISSDICQNVCSRFANEDANLALHGKNYDDLRETFGLLLSEGITKDRITLINTDINLASGRKRLFEEILRKFGRIDVLVTSTNDSKGLNELLSLAIPHLAITNGKFMCIGNRSTSGVDPELLSQCERQGIRFYYINTLTANTKPTELSKLILFLTSNDPDKFYLGSHAMLISVLLSIFLTAAFIPPFSQPQSYHDYAVRRIWYGIPYADYVLSNIGFLLTGGYGVIRLLLSSADFKKTFVNPWEFAMYTYFFATIFATAFGSAYYHWNPNNSTLFWDRLPISMAMMSLFSAVITERVSTKLGIVTFPVLQFLGALATVHWMLTENAGVGDLKLYGLVQIMSTFCFPLILLAYPSRFSGTHNLFYAVACFLLARGAELSDKLVYKWTLQTVGGHVLKHIFASISVFFIYRYAKKRVPMERPIYYLYEIKPIRKVIDFSRRIYQIFKRD</sequence>
<feature type="transmembrane region" description="Helical" evidence="1">
    <location>
        <begin position="259"/>
        <end position="279"/>
    </location>
</feature>
<reference evidence="3" key="1">
    <citation type="submission" date="2022-11" db="UniProtKB">
        <authorList>
            <consortium name="WormBaseParasite"/>
        </authorList>
    </citation>
    <scope>IDENTIFICATION</scope>
</reference>
<feature type="transmembrane region" description="Helical" evidence="1">
    <location>
        <begin position="285"/>
        <end position="306"/>
    </location>
</feature>
<dbReference type="PANTHER" id="PTHR34368">
    <property type="entry name" value="OS01G0962200 PROTEIN"/>
    <property type="match status" value="1"/>
</dbReference>
<dbReference type="AlphaFoldDB" id="A0A914CPA1"/>
<evidence type="ECO:0000313" key="2">
    <source>
        <dbReference type="Proteomes" id="UP000887540"/>
    </source>
</evidence>
<keyword evidence="2" id="KW-1185">Reference proteome</keyword>
<evidence type="ECO:0000313" key="3">
    <source>
        <dbReference type="WBParaSite" id="ACRNAN_scaffold1250.g31927.t1"/>
    </source>
</evidence>
<organism evidence="2 3">
    <name type="scientific">Acrobeloides nanus</name>
    <dbReference type="NCBI Taxonomy" id="290746"/>
    <lineage>
        <taxon>Eukaryota</taxon>
        <taxon>Metazoa</taxon>
        <taxon>Ecdysozoa</taxon>
        <taxon>Nematoda</taxon>
        <taxon>Chromadorea</taxon>
        <taxon>Rhabditida</taxon>
        <taxon>Tylenchina</taxon>
        <taxon>Cephalobomorpha</taxon>
        <taxon>Cephaloboidea</taxon>
        <taxon>Cephalobidae</taxon>
        <taxon>Acrobeloides</taxon>
    </lineage>
</organism>
<feature type="transmembrane region" description="Helical" evidence="1">
    <location>
        <begin position="174"/>
        <end position="196"/>
    </location>
</feature>
<dbReference type="Proteomes" id="UP000887540">
    <property type="component" value="Unplaced"/>
</dbReference>
<evidence type="ECO:0000256" key="1">
    <source>
        <dbReference type="SAM" id="Phobius"/>
    </source>
</evidence>
<dbReference type="PANTHER" id="PTHR34368:SF1">
    <property type="entry name" value="OS01G0962200 PROTEIN"/>
    <property type="match status" value="1"/>
</dbReference>
<dbReference type="Gene3D" id="3.40.50.720">
    <property type="entry name" value="NAD(P)-binding Rossmann-like Domain"/>
    <property type="match status" value="1"/>
</dbReference>
<feature type="transmembrane region" description="Helical" evidence="1">
    <location>
        <begin position="371"/>
        <end position="387"/>
    </location>
</feature>
<dbReference type="WBParaSite" id="ACRNAN_scaffold1250.g31927.t1">
    <property type="protein sequence ID" value="ACRNAN_scaffold1250.g31927.t1"/>
    <property type="gene ID" value="ACRNAN_scaffold1250.g31927"/>
</dbReference>
<feature type="transmembrane region" description="Helical" evidence="1">
    <location>
        <begin position="345"/>
        <end position="364"/>
    </location>
</feature>
<keyword evidence="1" id="KW-0812">Transmembrane</keyword>
<feature type="transmembrane region" description="Helical" evidence="1">
    <location>
        <begin position="407"/>
        <end position="423"/>
    </location>
</feature>
<dbReference type="SUPFAM" id="SSF51735">
    <property type="entry name" value="NAD(P)-binding Rossmann-fold domains"/>
    <property type="match status" value="1"/>
</dbReference>
<feature type="transmembrane region" description="Helical" evidence="1">
    <location>
        <begin position="216"/>
        <end position="238"/>
    </location>
</feature>
<dbReference type="InterPro" id="IPR002347">
    <property type="entry name" value="SDR_fam"/>
</dbReference>
<name>A0A914CPA1_9BILA</name>
<dbReference type="Pfam" id="PF00106">
    <property type="entry name" value="adh_short"/>
    <property type="match status" value="1"/>
</dbReference>
<keyword evidence="1" id="KW-0472">Membrane</keyword>
<dbReference type="InterPro" id="IPR036291">
    <property type="entry name" value="NAD(P)-bd_dom_sf"/>
</dbReference>
<proteinExistence type="predicted"/>
<keyword evidence="1" id="KW-1133">Transmembrane helix</keyword>
<feature type="transmembrane region" description="Helical" evidence="1">
    <location>
        <begin position="313"/>
        <end position="333"/>
    </location>
</feature>